<dbReference type="GO" id="GO:0006508">
    <property type="term" value="P:proteolysis"/>
    <property type="evidence" value="ECO:0007669"/>
    <property type="project" value="UniProtKB-KW"/>
</dbReference>
<proteinExistence type="inferred from homology"/>
<feature type="compositionally biased region" description="Basic and acidic residues" evidence="6">
    <location>
        <begin position="1"/>
        <end position="13"/>
    </location>
</feature>
<evidence type="ECO:0000256" key="3">
    <source>
        <dbReference type="ARBA" id="ARBA00022801"/>
    </source>
</evidence>
<evidence type="ECO:0000256" key="6">
    <source>
        <dbReference type="SAM" id="MobiDB-lite"/>
    </source>
</evidence>
<dbReference type="EMBL" id="JACGWT010000005">
    <property type="protein sequence ID" value="MBA8795722.1"/>
    <property type="molecule type" value="Genomic_DNA"/>
</dbReference>
<feature type="active site" description="Charge relay system" evidence="5">
    <location>
        <position position="207"/>
    </location>
</feature>
<name>A0A7W3IUY0_9ACTN</name>
<keyword evidence="9" id="KW-1185">Reference proteome</keyword>
<organism evidence="8 9">
    <name type="scientific">Microlunatus kandeliicorticis</name>
    <dbReference type="NCBI Taxonomy" id="1759536"/>
    <lineage>
        <taxon>Bacteria</taxon>
        <taxon>Bacillati</taxon>
        <taxon>Actinomycetota</taxon>
        <taxon>Actinomycetes</taxon>
        <taxon>Propionibacteriales</taxon>
        <taxon>Propionibacteriaceae</taxon>
        <taxon>Microlunatus</taxon>
    </lineage>
</organism>
<evidence type="ECO:0000256" key="1">
    <source>
        <dbReference type="ARBA" id="ARBA00011073"/>
    </source>
</evidence>
<dbReference type="RefSeq" id="WP_182561303.1">
    <property type="nucleotide sequence ID" value="NZ_JACGWT010000005.1"/>
</dbReference>
<evidence type="ECO:0000313" key="9">
    <source>
        <dbReference type="Proteomes" id="UP000523079"/>
    </source>
</evidence>
<evidence type="ECO:0000259" key="7">
    <source>
        <dbReference type="Pfam" id="PF00082"/>
    </source>
</evidence>
<dbReference type="Proteomes" id="UP000523079">
    <property type="component" value="Unassembled WGS sequence"/>
</dbReference>
<dbReference type="AlphaFoldDB" id="A0A7W3IUY0"/>
<dbReference type="PROSITE" id="PS51892">
    <property type="entry name" value="SUBTILASE"/>
    <property type="match status" value="1"/>
</dbReference>
<dbReference type="InterPro" id="IPR015500">
    <property type="entry name" value="Peptidase_S8_subtilisin-rel"/>
</dbReference>
<keyword evidence="2 5" id="KW-0645">Protease</keyword>
<accession>A0A7W3IUY0</accession>
<dbReference type="Gene3D" id="3.40.50.200">
    <property type="entry name" value="Peptidase S8/S53 domain"/>
    <property type="match status" value="1"/>
</dbReference>
<feature type="active site" description="Charge relay system" evidence="5">
    <location>
        <position position="175"/>
    </location>
</feature>
<feature type="region of interest" description="Disordered" evidence="6">
    <location>
        <begin position="1"/>
        <end position="24"/>
    </location>
</feature>
<dbReference type="Pfam" id="PF00082">
    <property type="entry name" value="Peptidase_S8"/>
    <property type="match status" value="1"/>
</dbReference>
<sequence length="434" mass="44471">MTRPPARTDHDSAEPSPDDLAGTGYRGDELVVGAGHLPLVLGLLDGLGVATAPPDVDDVLDLARVRLRRPTAEAADAVLTRCADRHAGDPDAWRDGCPGADRPLDRLLWGLRHLTGHDHGGWTPTLGKNRLMGRVHGVGEIIHGSAGDPSAVGDWTAPTRRPGGPGQGVRVGVLDTGLYPQPFLAGGWRARFSDLLGAEGAGYADGHATFVTGLVLAQAPAATVEVRGALRGPDGSADTWTVATEAVRFARSGIDVLNLSLACYTEDGQPPLLIARAIERLSAQLVVVAAAGNHGALPGDVAGVPVRSLPAFPAALDGVLAVGAGDAEGRRAPFSPDQPWVDVLAPGVDVRSTYLRVVAGGSAPAFDGWARWSGTSFAAALVTGAIAAGTDPGRVSAREALADFRAALARLGGTPTVAADGRVPAPPFVPLAAW</sequence>
<protein>
    <recommendedName>
        <fullName evidence="7">Peptidase S8/S53 domain-containing protein</fullName>
    </recommendedName>
</protein>
<dbReference type="PANTHER" id="PTHR43806:SF11">
    <property type="entry name" value="CEREVISIN-RELATED"/>
    <property type="match status" value="1"/>
</dbReference>
<feature type="active site" description="Charge relay system" evidence="5">
    <location>
        <position position="376"/>
    </location>
</feature>
<reference evidence="8 9" key="1">
    <citation type="submission" date="2020-07" db="EMBL/GenBank/DDBJ databases">
        <title>Sequencing the genomes of 1000 actinobacteria strains.</title>
        <authorList>
            <person name="Klenk H.-P."/>
        </authorList>
    </citation>
    <scope>NUCLEOTIDE SEQUENCE [LARGE SCALE GENOMIC DNA]</scope>
    <source>
        <strain evidence="8 9">DSM 100723</strain>
    </source>
</reference>
<dbReference type="InterPro" id="IPR036852">
    <property type="entry name" value="Peptidase_S8/S53_dom_sf"/>
</dbReference>
<evidence type="ECO:0000256" key="4">
    <source>
        <dbReference type="ARBA" id="ARBA00022825"/>
    </source>
</evidence>
<dbReference type="PANTHER" id="PTHR43806">
    <property type="entry name" value="PEPTIDASE S8"/>
    <property type="match status" value="1"/>
</dbReference>
<dbReference type="GO" id="GO:0004252">
    <property type="term" value="F:serine-type endopeptidase activity"/>
    <property type="evidence" value="ECO:0007669"/>
    <property type="project" value="UniProtKB-UniRule"/>
</dbReference>
<comment type="similarity">
    <text evidence="1 5">Belongs to the peptidase S8 family.</text>
</comment>
<evidence type="ECO:0000256" key="5">
    <source>
        <dbReference type="PROSITE-ProRule" id="PRU01240"/>
    </source>
</evidence>
<dbReference type="InterPro" id="IPR000209">
    <property type="entry name" value="Peptidase_S8/S53_dom"/>
</dbReference>
<evidence type="ECO:0000256" key="2">
    <source>
        <dbReference type="ARBA" id="ARBA00022670"/>
    </source>
</evidence>
<gene>
    <name evidence="8" type="ORF">FHX74_003358</name>
</gene>
<dbReference type="PRINTS" id="PR00723">
    <property type="entry name" value="SUBTILISIN"/>
</dbReference>
<keyword evidence="4 5" id="KW-0720">Serine protease</keyword>
<dbReference type="SUPFAM" id="SSF52743">
    <property type="entry name" value="Subtilisin-like"/>
    <property type="match status" value="1"/>
</dbReference>
<dbReference type="InterPro" id="IPR050131">
    <property type="entry name" value="Peptidase_S8_subtilisin-like"/>
</dbReference>
<keyword evidence="3 5" id="KW-0378">Hydrolase</keyword>
<evidence type="ECO:0000313" key="8">
    <source>
        <dbReference type="EMBL" id="MBA8795722.1"/>
    </source>
</evidence>
<feature type="domain" description="Peptidase S8/S53" evidence="7">
    <location>
        <begin position="166"/>
        <end position="387"/>
    </location>
</feature>
<comment type="caution">
    <text evidence="8">The sequence shown here is derived from an EMBL/GenBank/DDBJ whole genome shotgun (WGS) entry which is preliminary data.</text>
</comment>